<gene>
    <name evidence="2" type="ORF">NCTC10797_01462</name>
</gene>
<dbReference type="AlphaFoldDB" id="A0A4U8W7T8"/>
<organism evidence="2 3">
    <name type="scientific">Nocardia cyriacigeorgica</name>
    <dbReference type="NCBI Taxonomy" id="135487"/>
    <lineage>
        <taxon>Bacteria</taxon>
        <taxon>Bacillati</taxon>
        <taxon>Actinomycetota</taxon>
        <taxon>Actinomycetes</taxon>
        <taxon>Mycobacteriales</taxon>
        <taxon>Nocardiaceae</taxon>
        <taxon>Nocardia</taxon>
    </lineage>
</organism>
<evidence type="ECO:0000256" key="1">
    <source>
        <dbReference type="SAM" id="MobiDB-lite"/>
    </source>
</evidence>
<name>A0A4U8W7T8_9NOCA</name>
<dbReference type="EMBL" id="LR215973">
    <property type="protein sequence ID" value="VFA97698.1"/>
    <property type="molecule type" value="Genomic_DNA"/>
</dbReference>
<proteinExistence type="predicted"/>
<accession>A0A4U8W7T8</accession>
<protein>
    <submittedName>
        <fullName evidence="2">Predicted ATPase</fullName>
    </submittedName>
</protein>
<feature type="compositionally biased region" description="Polar residues" evidence="1">
    <location>
        <begin position="91"/>
        <end position="100"/>
    </location>
</feature>
<feature type="region of interest" description="Disordered" evidence="1">
    <location>
        <begin position="85"/>
        <end position="104"/>
    </location>
</feature>
<dbReference type="Proteomes" id="UP000290439">
    <property type="component" value="Chromosome"/>
</dbReference>
<sequence length="431" mass="47200">MVRARAWTGFEAVALQEAMRRSVRDFAGLLGVETTTVNNWRAGLSNVTPRSSTQSILDTTFAQRATPDDRERFERIVAEGESAWRIRNRGGPQQDSSPNGLKSADDDRVELLTVLNRVQKLSRSVDTDVVDQMHSSTLGVIEGYETAEPTDLVPSLRKQRAWLESLIDECGDPFQRIRLFEIAGQTSCLLGYIAASCGSFAVARAYCLESYQLSCYATDPVLMAWARAMQSFCEYYAGCYPEALRFAEAGVAAAAGGPQSVRLIVNGVARAKGKLGDAEGVRRAVDEAYQLQSRSDEGTAQRSSISLDGYSSAQLAGNAATAYLSLAMPDEVERYGRFALREMPAEQSPWGWALVQLDMARAHVMSADGDFDAAVTIMGEILDQTNGPFMTPVRCRAMEFVDDADARWGQLPQLREIRAQVVGRTEAGRAS</sequence>
<evidence type="ECO:0000313" key="3">
    <source>
        <dbReference type="Proteomes" id="UP000290439"/>
    </source>
</evidence>
<evidence type="ECO:0000313" key="2">
    <source>
        <dbReference type="EMBL" id="VFA97698.1"/>
    </source>
</evidence>
<reference evidence="2 3" key="1">
    <citation type="submission" date="2019-02" db="EMBL/GenBank/DDBJ databases">
        <authorList>
            <consortium name="Pathogen Informatics"/>
        </authorList>
    </citation>
    <scope>NUCLEOTIDE SEQUENCE [LARGE SCALE GENOMIC DNA]</scope>
    <source>
        <strain evidence="2 3">3012STDY6756504</strain>
    </source>
</reference>